<sequence>MNWILNEVQKLGKVIVRDKLYHKYLIVNIKSVFLYVLNKLSKTSYKSKTYTNKKTNKISNEDKFKKVWVEDLVAGDFSSSYFAEKLHTEIKFAKVNNK</sequence>
<evidence type="ECO:0000313" key="3">
    <source>
        <dbReference type="Proteomes" id="UP000305457"/>
    </source>
</evidence>
<dbReference type="Proteomes" id="UP000305457">
    <property type="component" value="Chromosome"/>
</dbReference>
<dbReference type="AlphaFoldDB" id="A0A4Y6I575"/>
<dbReference type="EMBL" id="CP041147">
    <property type="protein sequence ID" value="QDF64755.1"/>
    <property type="molecule type" value="Genomic_DNA"/>
</dbReference>
<proteinExistence type="predicted"/>
<reference evidence="2 4" key="1">
    <citation type="submission" date="2019-06" db="EMBL/GenBank/DDBJ databases">
        <title>Mycoplasma nasistruthionis sp. nov. str Ms03.</title>
        <authorList>
            <person name="Botes A."/>
        </authorList>
    </citation>
    <scope>NUCLEOTIDE SEQUENCE [LARGE SCALE GENOMIC DNA]</scope>
    <source>
        <strain evidence="2 4">Ms03</strain>
    </source>
</reference>
<dbReference type="Proteomes" id="UP000315201">
    <property type="component" value="Chromosome"/>
</dbReference>
<name>A0A4Y6I575_9MOLU</name>
<accession>A0A5B7XUB2</accession>
<reference evidence="1 3" key="2">
    <citation type="submission" date="2019-06" db="EMBL/GenBank/DDBJ databases">
        <title>Mycoplasma sp. 2F1A isolated from ostrich.</title>
        <authorList>
            <person name="Spergser J."/>
        </authorList>
    </citation>
    <scope>NUCLEOTIDE SEQUENCE [LARGE SCALE GENOMIC DNA]</scope>
    <source>
        <strain evidence="1 3">2F1A</strain>
    </source>
</reference>
<evidence type="ECO:0000313" key="1">
    <source>
        <dbReference type="EMBL" id="QCZ36458.1"/>
    </source>
</evidence>
<gene>
    <name evidence="1" type="ORF">FG904_00240</name>
    <name evidence="2" type="ORF">FIV53_00235</name>
</gene>
<protein>
    <submittedName>
        <fullName evidence="2">Uncharacterized protein</fullName>
    </submittedName>
</protein>
<dbReference type="EMBL" id="CP040825">
    <property type="protein sequence ID" value="QCZ36458.1"/>
    <property type="molecule type" value="Genomic_DNA"/>
</dbReference>
<dbReference type="OrthoDB" id="397987at2"/>
<organism evidence="2 4">
    <name type="scientific">Mycoplasma nasistruthionis</name>
    <dbReference type="NCBI Taxonomy" id="353852"/>
    <lineage>
        <taxon>Bacteria</taxon>
        <taxon>Bacillati</taxon>
        <taxon>Mycoplasmatota</taxon>
        <taxon>Mollicutes</taxon>
        <taxon>Mycoplasmataceae</taxon>
        <taxon>Mycoplasma</taxon>
    </lineage>
</organism>
<evidence type="ECO:0000313" key="2">
    <source>
        <dbReference type="EMBL" id="QDF64755.1"/>
    </source>
</evidence>
<dbReference type="RefSeq" id="WP_139591941.1">
    <property type="nucleotide sequence ID" value="NZ_CP040825.1"/>
</dbReference>
<accession>A0A4Y6I575</accession>
<evidence type="ECO:0000313" key="4">
    <source>
        <dbReference type="Proteomes" id="UP000315201"/>
    </source>
</evidence>
<keyword evidence="4" id="KW-1185">Reference proteome</keyword>
<dbReference type="KEGG" id="mnh:FG904_00240"/>